<dbReference type="Pfam" id="PF07729">
    <property type="entry name" value="FCD"/>
    <property type="match status" value="1"/>
</dbReference>
<sequence>MDDTTTLHTITEISPSRFSSEDVYAALKQALGDSQYAPGEYLREAQIAKSMGVSRTPVREALQRLASEGWLEIKPNYGARVKHWSTRDVEEIFEARLLVEPYLAGRAALRITPEDIGTLVELAERMSVIAAREATPETTEQWFAANGTFHAIVTAAAGNVRLDNALKSMKEMPLIKWTFDTYGAEDRRRSARQHFEIVEALEQRNQAWTEAITRCHILAAEQSVLAKMK</sequence>
<dbReference type="InterPro" id="IPR000524">
    <property type="entry name" value="Tscrpt_reg_HTH_GntR"/>
</dbReference>
<dbReference type="InterPro" id="IPR036390">
    <property type="entry name" value="WH_DNA-bd_sf"/>
</dbReference>
<dbReference type="InterPro" id="IPR008920">
    <property type="entry name" value="TF_FadR/GntR_C"/>
</dbReference>
<dbReference type="InterPro" id="IPR011711">
    <property type="entry name" value="GntR_C"/>
</dbReference>
<evidence type="ECO:0000256" key="2">
    <source>
        <dbReference type="ARBA" id="ARBA00023125"/>
    </source>
</evidence>
<dbReference type="Gene3D" id="1.10.10.10">
    <property type="entry name" value="Winged helix-like DNA-binding domain superfamily/Winged helix DNA-binding domain"/>
    <property type="match status" value="1"/>
</dbReference>
<accession>A0ABX2BSN6</accession>
<dbReference type="Gene3D" id="1.20.120.530">
    <property type="entry name" value="GntR ligand-binding domain-like"/>
    <property type="match status" value="1"/>
</dbReference>
<keyword evidence="1" id="KW-0805">Transcription regulation</keyword>
<organism evidence="5 6">
    <name type="scientific">Paraburkholderia solitsugae</name>
    <dbReference type="NCBI Taxonomy" id="2675748"/>
    <lineage>
        <taxon>Bacteria</taxon>
        <taxon>Pseudomonadati</taxon>
        <taxon>Pseudomonadota</taxon>
        <taxon>Betaproteobacteria</taxon>
        <taxon>Burkholderiales</taxon>
        <taxon>Burkholderiaceae</taxon>
        <taxon>Paraburkholderia</taxon>
    </lineage>
</organism>
<evidence type="ECO:0000313" key="6">
    <source>
        <dbReference type="Proteomes" id="UP000652198"/>
    </source>
</evidence>
<dbReference type="SUPFAM" id="SSF48008">
    <property type="entry name" value="GntR ligand-binding domain-like"/>
    <property type="match status" value="1"/>
</dbReference>
<dbReference type="EMBL" id="WOEY01000066">
    <property type="protein sequence ID" value="NPT42986.1"/>
    <property type="molecule type" value="Genomic_DNA"/>
</dbReference>
<dbReference type="CDD" id="cd07377">
    <property type="entry name" value="WHTH_GntR"/>
    <property type="match status" value="1"/>
</dbReference>
<dbReference type="Proteomes" id="UP000652198">
    <property type="component" value="Unassembled WGS sequence"/>
</dbReference>
<dbReference type="PROSITE" id="PS50949">
    <property type="entry name" value="HTH_GNTR"/>
    <property type="match status" value="1"/>
</dbReference>
<dbReference type="PRINTS" id="PR00035">
    <property type="entry name" value="HTHGNTR"/>
</dbReference>
<keyword evidence="6" id="KW-1185">Reference proteome</keyword>
<reference evidence="5 6" key="1">
    <citation type="submission" date="2019-11" db="EMBL/GenBank/DDBJ databases">
        <title>Metabolism of dissolved organic matter in forest soils.</title>
        <authorList>
            <person name="Cyle K.T."/>
            <person name="Wilhelm R.C."/>
            <person name="Martinez C.E."/>
        </authorList>
    </citation>
    <scope>NUCLEOTIDE SEQUENCE [LARGE SCALE GENOMIC DNA]</scope>
    <source>
        <strain evidence="5 6">1N</strain>
    </source>
</reference>
<dbReference type="PANTHER" id="PTHR43537:SF24">
    <property type="entry name" value="GLUCONATE OPERON TRANSCRIPTIONAL REPRESSOR"/>
    <property type="match status" value="1"/>
</dbReference>
<evidence type="ECO:0000256" key="3">
    <source>
        <dbReference type="ARBA" id="ARBA00023163"/>
    </source>
</evidence>
<dbReference type="SMART" id="SM00895">
    <property type="entry name" value="FCD"/>
    <property type="match status" value="1"/>
</dbReference>
<feature type="domain" description="HTH gntR-type" evidence="4">
    <location>
        <begin position="17"/>
        <end position="84"/>
    </location>
</feature>
<evidence type="ECO:0000259" key="4">
    <source>
        <dbReference type="PROSITE" id="PS50949"/>
    </source>
</evidence>
<evidence type="ECO:0000256" key="1">
    <source>
        <dbReference type="ARBA" id="ARBA00023015"/>
    </source>
</evidence>
<dbReference type="SMART" id="SM00345">
    <property type="entry name" value="HTH_GNTR"/>
    <property type="match status" value="1"/>
</dbReference>
<protein>
    <submittedName>
        <fullName evidence="5">FCD domain-containing protein</fullName>
    </submittedName>
</protein>
<gene>
    <name evidence="5" type="ORF">GNZ12_17035</name>
</gene>
<dbReference type="PANTHER" id="PTHR43537">
    <property type="entry name" value="TRANSCRIPTIONAL REGULATOR, GNTR FAMILY"/>
    <property type="match status" value="1"/>
</dbReference>
<proteinExistence type="predicted"/>
<name>A0ABX2BSN6_9BURK</name>
<keyword evidence="3" id="KW-0804">Transcription</keyword>
<evidence type="ECO:0000313" key="5">
    <source>
        <dbReference type="EMBL" id="NPT42986.1"/>
    </source>
</evidence>
<keyword evidence="2" id="KW-0238">DNA-binding</keyword>
<dbReference type="SUPFAM" id="SSF46785">
    <property type="entry name" value="Winged helix' DNA-binding domain"/>
    <property type="match status" value="1"/>
</dbReference>
<comment type="caution">
    <text evidence="5">The sequence shown here is derived from an EMBL/GenBank/DDBJ whole genome shotgun (WGS) entry which is preliminary data.</text>
</comment>
<dbReference type="InterPro" id="IPR036388">
    <property type="entry name" value="WH-like_DNA-bd_sf"/>
</dbReference>
<dbReference type="Pfam" id="PF00392">
    <property type="entry name" value="GntR"/>
    <property type="match status" value="1"/>
</dbReference>